<proteinExistence type="inferred from homology"/>
<evidence type="ECO:0000256" key="1">
    <source>
        <dbReference type="ARBA" id="ARBA00001974"/>
    </source>
</evidence>
<accession>A0ABR5IFC1</accession>
<dbReference type="RefSeq" id="WP_049697585.1">
    <property type="nucleotide sequence ID" value="NZ_JAQDQF010000002.1"/>
</dbReference>
<gene>
    <name evidence="8" type="ORF">ABW18_03150</name>
</gene>
<dbReference type="InterPro" id="IPR009100">
    <property type="entry name" value="AcylCoA_DH/oxidase_NM_dom_sf"/>
</dbReference>
<dbReference type="Pfam" id="PF02771">
    <property type="entry name" value="Acyl-CoA_dh_N"/>
    <property type="match status" value="1"/>
</dbReference>
<dbReference type="Gene3D" id="1.20.140.10">
    <property type="entry name" value="Butyryl-CoA Dehydrogenase, subunit A, domain 3"/>
    <property type="match status" value="1"/>
</dbReference>
<dbReference type="PANTHER" id="PTHR43884">
    <property type="entry name" value="ACYL-COA DEHYDROGENASE"/>
    <property type="match status" value="1"/>
</dbReference>
<comment type="cofactor">
    <cofactor evidence="1">
        <name>FAD</name>
        <dbReference type="ChEBI" id="CHEBI:57692"/>
    </cofactor>
</comment>
<dbReference type="EMBL" id="LDTZ01000014">
    <property type="protein sequence ID" value="KNA92358.1"/>
    <property type="molecule type" value="Genomic_DNA"/>
</dbReference>
<dbReference type="Gene3D" id="2.40.110.10">
    <property type="entry name" value="Butyryl-CoA Dehydrogenase, subunit A, domain 2"/>
    <property type="match status" value="1"/>
</dbReference>
<feature type="domain" description="Acyl-CoA dehydrogenase/oxidase C-terminal" evidence="6">
    <location>
        <begin position="233"/>
        <end position="347"/>
    </location>
</feature>
<dbReference type="Pfam" id="PF00441">
    <property type="entry name" value="Acyl-CoA_dh_1"/>
    <property type="match status" value="1"/>
</dbReference>
<dbReference type="SUPFAM" id="SSF47203">
    <property type="entry name" value="Acyl-CoA dehydrogenase C-terminal domain-like"/>
    <property type="match status" value="1"/>
</dbReference>
<dbReference type="InterPro" id="IPR013786">
    <property type="entry name" value="AcylCoA_DH/ox_N"/>
</dbReference>
<evidence type="ECO:0000256" key="5">
    <source>
        <dbReference type="ARBA" id="ARBA00023002"/>
    </source>
</evidence>
<evidence type="ECO:0000259" key="6">
    <source>
        <dbReference type="Pfam" id="PF00441"/>
    </source>
</evidence>
<dbReference type="InterPro" id="IPR009075">
    <property type="entry name" value="AcylCo_DH/oxidase_C"/>
</dbReference>
<keyword evidence="5" id="KW-0560">Oxidoreductase</keyword>
<comment type="similarity">
    <text evidence="2">Belongs to the acyl-CoA dehydrogenase family.</text>
</comment>
<evidence type="ECO:0000256" key="2">
    <source>
        <dbReference type="ARBA" id="ARBA00009347"/>
    </source>
</evidence>
<evidence type="ECO:0000256" key="3">
    <source>
        <dbReference type="ARBA" id="ARBA00022630"/>
    </source>
</evidence>
<dbReference type="InterPro" id="IPR037069">
    <property type="entry name" value="AcylCoA_DH/ox_N_sf"/>
</dbReference>
<protein>
    <submittedName>
        <fullName evidence="8">Acyl-CoA dehydrogenase</fullName>
    </submittedName>
</protein>
<dbReference type="Proteomes" id="UP000037247">
    <property type="component" value="Unassembled WGS sequence"/>
</dbReference>
<dbReference type="SUPFAM" id="SSF56645">
    <property type="entry name" value="Acyl-CoA dehydrogenase NM domain-like"/>
    <property type="match status" value="1"/>
</dbReference>
<evidence type="ECO:0000259" key="7">
    <source>
        <dbReference type="Pfam" id="PF02771"/>
    </source>
</evidence>
<dbReference type="Gene3D" id="1.10.540.10">
    <property type="entry name" value="Acyl-CoA dehydrogenase/oxidase, N-terminal domain"/>
    <property type="match status" value="1"/>
</dbReference>
<dbReference type="PANTHER" id="PTHR43884:SF20">
    <property type="entry name" value="ACYL-COA DEHYDROGENASE FADE28"/>
    <property type="match status" value="1"/>
</dbReference>
<dbReference type="InterPro" id="IPR036250">
    <property type="entry name" value="AcylCo_DH-like_C"/>
</dbReference>
<dbReference type="CDD" id="cd00567">
    <property type="entry name" value="ACAD"/>
    <property type="match status" value="1"/>
</dbReference>
<evidence type="ECO:0000313" key="8">
    <source>
        <dbReference type="EMBL" id="KNA92358.1"/>
    </source>
</evidence>
<feature type="domain" description="Acyl-CoA dehydrogenase/oxidase N-terminal" evidence="7">
    <location>
        <begin position="6"/>
        <end position="110"/>
    </location>
</feature>
<keyword evidence="4" id="KW-0274">FAD</keyword>
<evidence type="ECO:0000256" key="4">
    <source>
        <dbReference type="ARBA" id="ARBA00022827"/>
    </source>
</evidence>
<keyword evidence="3" id="KW-0285">Flavoprotein</keyword>
<name>A0ABR5IFC1_9ACTN</name>
<organism evidence="8 9">
    <name type="scientific">Gordonia jacobaea</name>
    <dbReference type="NCBI Taxonomy" id="122202"/>
    <lineage>
        <taxon>Bacteria</taxon>
        <taxon>Bacillati</taxon>
        <taxon>Actinomycetota</taxon>
        <taxon>Actinomycetes</taxon>
        <taxon>Mycobacteriales</taxon>
        <taxon>Gordoniaceae</taxon>
        <taxon>Gordonia</taxon>
    </lineage>
</organism>
<reference evidence="8 9" key="1">
    <citation type="submission" date="2015-05" db="EMBL/GenBank/DDBJ databases">
        <title>Draft genome sequence of the bacterium Gordonia jacobaea a new member of the Gordonia genus.</title>
        <authorList>
            <person name="Jimenez-Galisteo G."/>
            <person name="Dominguez A."/>
            <person name="Munoz E."/>
            <person name="Vinas M."/>
        </authorList>
    </citation>
    <scope>NUCLEOTIDE SEQUENCE [LARGE SCALE GENOMIC DNA]</scope>
    <source>
        <strain evidence="9">mv1</strain>
    </source>
</reference>
<sequence length="374" mass="39964">MDFELTEEQSLLRDTVRSVFKSYDIEKIRAVSETDTGWSASIWESLAEIGILGLPFSEDAGGTGAGPVEVSALMGEVGRSLAPEPLLYGALLPGIVIDKVASGDRRTSLLTEVSEGRLLLGYAHAEPEDRWPAAAVTTTATGASDGVTLDGVKYPVLAGDVAQKFVVSARRTDGTIGLFLVDADASGVTVDGFRTYDDRRAARVSFANAPAIELAEGDQSDAIAYADIFAQTAQCAEAVGAMERAMELTTEYLKSRKQFGVPLKTFQTLTQRASDVYVALELARSMSLYATASLNDEVDDPSVYSRTKLQICRSARKVGQEAIQMHGGIGMTAEYPVGHYVARLTAISRTLGDADEHLGVLAGKLGDYEMVTVN</sequence>
<comment type="caution">
    <text evidence="8">The sequence shown here is derived from an EMBL/GenBank/DDBJ whole genome shotgun (WGS) entry which is preliminary data.</text>
</comment>
<dbReference type="InterPro" id="IPR046373">
    <property type="entry name" value="Acyl-CoA_Oxase/DH_mid-dom_sf"/>
</dbReference>
<keyword evidence="9" id="KW-1185">Reference proteome</keyword>
<evidence type="ECO:0000313" key="9">
    <source>
        <dbReference type="Proteomes" id="UP000037247"/>
    </source>
</evidence>